<accession>A0A948RTE9</accession>
<dbReference type="SMART" id="SM00331">
    <property type="entry name" value="PP2C_SIG"/>
    <property type="match status" value="1"/>
</dbReference>
<keyword evidence="1" id="KW-0378">Hydrolase</keyword>
<protein>
    <submittedName>
        <fullName evidence="5">SpoIIE family protein phosphatase</fullName>
    </submittedName>
</protein>
<organism evidence="5 6">
    <name type="scientific">Eiseniibacteriota bacterium</name>
    <dbReference type="NCBI Taxonomy" id="2212470"/>
    <lineage>
        <taxon>Bacteria</taxon>
        <taxon>Candidatus Eiseniibacteriota</taxon>
    </lineage>
</organism>
<dbReference type="AlphaFoldDB" id="A0A948RTE9"/>
<dbReference type="EMBL" id="JAHJDP010000012">
    <property type="protein sequence ID" value="MBU2689671.1"/>
    <property type="molecule type" value="Genomic_DNA"/>
</dbReference>
<dbReference type="Gene3D" id="3.30.450.40">
    <property type="match status" value="1"/>
</dbReference>
<dbReference type="Gene3D" id="3.60.40.10">
    <property type="entry name" value="PPM-type phosphatase domain"/>
    <property type="match status" value="1"/>
</dbReference>
<feature type="domain" description="GAF" evidence="3">
    <location>
        <begin position="351"/>
        <end position="491"/>
    </location>
</feature>
<evidence type="ECO:0000256" key="2">
    <source>
        <dbReference type="SAM" id="Phobius"/>
    </source>
</evidence>
<evidence type="ECO:0000259" key="3">
    <source>
        <dbReference type="SMART" id="SM00065"/>
    </source>
</evidence>
<keyword evidence="2" id="KW-0812">Transmembrane</keyword>
<dbReference type="InterPro" id="IPR029016">
    <property type="entry name" value="GAF-like_dom_sf"/>
</dbReference>
<dbReference type="InterPro" id="IPR036457">
    <property type="entry name" value="PPM-type-like_dom_sf"/>
</dbReference>
<evidence type="ECO:0000313" key="5">
    <source>
        <dbReference type="EMBL" id="MBU2689671.1"/>
    </source>
</evidence>
<feature type="transmembrane region" description="Helical" evidence="2">
    <location>
        <begin position="6"/>
        <end position="27"/>
    </location>
</feature>
<dbReference type="PANTHER" id="PTHR43156">
    <property type="entry name" value="STAGE II SPORULATION PROTEIN E-RELATED"/>
    <property type="match status" value="1"/>
</dbReference>
<dbReference type="InterPro" id="IPR052016">
    <property type="entry name" value="Bact_Sigma-Reg"/>
</dbReference>
<feature type="transmembrane region" description="Helical" evidence="2">
    <location>
        <begin position="108"/>
        <end position="131"/>
    </location>
</feature>
<feature type="transmembrane region" description="Helical" evidence="2">
    <location>
        <begin position="77"/>
        <end position="96"/>
    </location>
</feature>
<feature type="transmembrane region" description="Helical" evidence="2">
    <location>
        <begin position="265"/>
        <end position="287"/>
    </location>
</feature>
<dbReference type="SUPFAM" id="SSF81606">
    <property type="entry name" value="PP2C-like"/>
    <property type="match status" value="1"/>
</dbReference>
<name>A0A948RTE9_UNCEI</name>
<keyword evidence="2" id="KW-1133">Transmembrane helix</keyword>
<dbReference type="InterPro" id="IPR003018">
    <property type="entry name" value="GAF"/>
</dbReference>
<keyword evidence="2" id="KW-0472">Membrane</keyword>
<evidence type="ECO:0000313" key="6">
    <source>
        <dbReference type="Proteomes" id="UP000777784"/>
    </source>
</evidence>
<feature type="transmembrane region" description="Helical" evidence="2">
    <location>
        <begin position="230"/>
        <end position="253"/>
    </location>
</feature>
<feature type="transmembrane region" description="Helical" evidence="2">
    <location>
        <begin position="137"/>
        <end position="159"/>
    </location>
</feature>
<dbReference type="Proteomes" id="UP000777784">
    <property type="component" value="Unassembled WGS sequence"/>
</dbReference>
<evidence type="ECO:0000259" key="4">
    <source>
        <dbReference type="SMART" id="SM00331"/>
    </source>
</evidence>
<feature type="transmembrane region" description="Helical" evidence="2">
    <location>
        <begin position="166"/>
        <end position="186"/>
    </location>
</feature>
<dbReference type="InterPro" id="IPR001932">
    <property type="entry name" value="PPM-type_phosphatase-like_dom"/>
</dbReference>
<sequence>MSSYELILGAVNLVVGVLNLLLGMVIFREAPRQRLNQVAALLLSSAALGALLGSSSFLLLLLQSAGTPSQIDFVRNFAYLWEFFFPALLLMSVLFPQELPILRRYPSLEIMILVPHAFHFLIILGSSYLGPDLGLDALLTVSGFFNPLLSVFQVFLSLLVKSHQKLFSLVNLAYMAASLGFILRSLKRATNPTIRRQLQTIFGGLGSCVVLYSVAYPIPDLMGYNLKPIISSSVLVAALVMGTGSIALAVVQYKFLDLHSLVRRSILYALVTAVTVGVYLAVIRYLGQAALRLAGVDTQILDPAFLVLALLIFQPLLQRVESFLDALLIGARTDHRQILALASQQLVSSPERPMKAERMVALLIEGLGLQGAALIQKDPDGDGFKLMASDLLDPEALKWLQGRLPVDLIDWHENRPLTRRDFDDWGVRQWQGVQPSLVFPIPSGSELLGALILARKVTRQRLNREEVVLVRTLVGYLALAIKNAELLRTSVDKAHWEEQLALARRIQQSILPSAFPQGNGLEMWGVQIPSLHVGGDYFDVLPLPRDRYALAIADVSGKGVPAALLMSMVAAGIRTLTQTDATAGPILTSLNHLLCQSTSSDQFVTCFLAIVDARQRRLTYASAGHNYPILISVSGATSFLKEGGVVLGVVPGVAYQEEEIHLQKGDNLLLYTDGLTEAESPEGEMYGEARLLSHLKTALSGRNAREAVGSIQNHVMAFSGAGTLSDDLTILLLKIGR</sequence>
<gene>
    <name evidence="5" type="ORF">KJ970_02010</name>
</gene>
<feature type="transmembrane region" description="Helical" evidence="2">
    <location>
        <begin position="299"/>
        <end position="317"/>
    </location>
</feature>
<dbReference type="SMART" id="SM00065">
    <property type="entry name" value="GAF"/>
    <property type="match status" value="1"/>
</dbReference>
<feature type="domain" description="PPM-type phosphatase" evidence="4">
    <location>
        <begin position="518"/>
        <end position="735"/>
    </location>
</feature>
<dbReference type="SUPFAM" id="SSF55781">
    <property type="entry name" value="GAF domain-like"/>
    <property type="match status" value="1"/>
</dbReference>
<feature type="transmembrane region" description="Helical" evidence="2">
    <location>
        <begin position="198"/>
        <end position="218"/>
    </location>
</feature>
<reference evidence="5" key="1">
    <citation type="submission" date="2021-05" db="EMBL/GenBank/DDBJ databases">
        <title>Energy efficiency and biological interactions define the core microbiome of deep oligotrophic groundwater.</title>
        <authorList>
            <person name="Mehrshad M."/>
            <person name="Lopez-Fernandez M."/>
            <person name="Bell E."/>
            <person name="Bernier-Latmani R."/>
            <person name="Bertilsson S."/>
            <person name="Dopson M."/>
        </authorList>
    </citation>
    <scope>NUCLEOTIDE SEQUENCE</scope>
    <source>
        <strain evidence="5">Modern_marine.mb.64</strain>
    </source>
</reference>
<dbReference type="PANTHER" id="PTHR43156:SF2">
    <property type="entry name" value="STAGE II SPORULATION PROTEIN E"/>
    <property type="match status" value="1"/>
</dbReference>
<dbReference type="GO" id="GO:0016791">
    <property type="term" value="F:phosphatase activity"/>
    <property type="evidence" value="ECO:0007669"/>
    <property type="project" value="TreeGrafter"/>
</dbReference>
<comment type="caution">
    <text evidence="5">The sequence shown here is derived from an EMBL/GenBank/DDBJ whole genome shotgun (WGS) entry which is preliminary data.</text>
</comment>
<proteinExistence type="predicted"/>
<evidence type="ECO:0000256" key="1">
    <source>
        <dbReference type="ARBA" id="ARBA00022801"/>
    </source>
</evidence>
<dbReference type="Pfam" id="PF07228">
    <property type="entry name" value="SpoIIE"/>
    <property type="match status" value="1"/>
</dbReference>
<feature type="transmembrane region" description="Helical" evidence="2">
    <location>
        <begin position="39"/>
        <end position="65"/>
    </location>
</feature>